<dbReference type="EMBL" id="BOPG01000071">
    <property type="protein sequence ID" value="GIJ61859.1"/>
    <property type="molecule type" value="Genomic_DNA"/>
</dbReference>
<reference evidence="1" key="1">
    <citation type="submission" date="2021-01" db="EMBL/GenBank/DDBJ databases">
        <title>Whole genome shotgun sequence of Virgisporangium aurantiacum NBRC 16421.</title>
        <authorList>
            <person name="Komaki H."/>
            <person name="Tamura T."/>
        </authorList>
    </citation>
    <scope>NUCLEOTIDE SEQUENCE</scope>
    <source>
        <strain evidence="1">NBRC 16421</strain>
    </source>
</reference>
<evidence type="ECO:0008006" key="3">
    <source>
        <dbReference type="Google" id="ProtNLM"/>
    </source>
</evidence>
<proteinExistence type="predicted"/>
<keyword evidence="2" id="KW-1185">Reference proteome</keyword>
<dbReference type="Proteomes" id="UP000612585">
    <property type="component" value="Unassembled WGS sequence"/>
</dbReference>
<evidence type="ECO:0000313" key="2">
    <source>
        <dbReference type="Proteomes" id="UP000612585"/>
    </source>
</evidence>
<comment type="caution">
    <text evidence="1">The sequence shown here is derived from an EMBL/GenBank/DDBJ whole genome shotgun (WGS) entry which is preliminary data.</text>
</comment>
<organism evidence="1 2">
    <name type="scientific">Virgisporangium aurantiacum</name>
    <dbReference type="NCBI Taxonomy" id="175570"/>
    <lineage>
        <taxon>Bacteria</taxon>
        <taxon>Bacillati</taxon>
        <taxon>Actinomycetota</taxon>
        <taxon>Actinomycetes</taxon>
        <taxon>Micromonosporales</taxon>
        <taxon>Micromonosporaceae</taxon>
        <taxon>Virgisporangium</taxon>
    </lineage>
</organism>
<name>A0A8J3ZD95_9ACTN</name>
<protein>
    <recommendedName>
        <fullName evidence="3">DUF3558 domain-containing protein</fullName>
    </recommendedName>
</protein>
<evidence type="ECO:0000313" key="1">
    <source>
        <dbReference type="EMBL" id="GIJ61859.1"/>
    </source>
</evidence>
<gene>
    <name evidence="1" type="ORF">Vau01_093750</name>
</gene>
<dbReference type="AlphaFoldDB" id="A0A8J3ZD95"/>
<accession>A0A8J3ZD95</accession>
<sequence length="172" mass="18148">MAVLAATLVALAGCTMSGTGEDEWPDGSWRGVQATCPTLDGDAAKRVALTGEGYPGVLTQDRGSINKIDCTWGDPDGQIPSLHAEVTIYRVQKAADAHYSGISVDDDLVPGLGDHANAVVLPPSVKIYVQSRNAVAVIDFRHPTDNAVPDGRQRTDAVDLAADVLNDLRADR</sequence>